<accession>A0AAD3CTL3</accession>
<evidence type="ECO:0000259" key="11">
    <source>
        <dbReference type="Pfam" id="PF04452"/>
    </source>
</evidence>
<comment type="function">
    <text evidence="9">Specifically methylates the N3 position of the uracil ring of uridine 1498 (m3U1498) in 16S rRNA. Acts on the fully assembled 30S ribosomal subunit.</text>
</comment>
<proteinExistence type="inferred from homology"/>
<comment type="caution">
    <text evidence="12">The sequence shown here is derived from an EMBL/GenBank/DDBJ whole genome shotgun (WGS) entry which is preliminary data.</text>
</comment>
<dbReference type="PANTHER" id="PTHR30027:SF3">
    <property type="entry name" value="16S RRNA (URACIL(1498)-N(3))-METHYLTRANSFERASE"/>
    <property type="match status" value="1"/>
</dbReference>
<keyword evidence="4" id="KW-0963">Cytoplasm</keyword>
<evidence type="ECO:0000256" key="6">
    <source>
        <dbReference type="ARBA" id="ARBA00022603"/>
    </source>
</evidence>
<name>A0AAD3CTL3_9STRA</name>
<feature type="domain" description="Ribosomal RNA small subunit methyltransferase E methyltransferase" evidence="11">
    <location>
        <begin position="156"/>
        <end position="332"/>
    </location>
</feature>
<dbReference type="AlphaFoldDB" id="A0AAD3CTL3"/>
<dbReference type="Pfam" id="PF04452">
    <property type="entry name" value="Methyltrans_RNA"/>
    <property type="match status" value="1"/>
</dbReference>
<evidence type="ECO:0000256" key="9">
    <source>
        <dbReference type="ARBA" id="ARBA00025699"/>
    </source>
</evidence>
<comment type="catalytic activity">
    <reaction evidence="10">
        <text>uridine(1498) in 16S rRNA + S-adenosyl-L-methionine = N(3)-methyluridine(1498) in 16S rRNA + S-adenosyl-L-homocysteine + H(+)</text>
        <dbReference type="Rhea" id="RHEA:42920"/>
        <dbReference type="Rhea" id="RHEA-COMP:10283"/>
        <dbReference type="Rhea" id="RHEA-COMP:10284"/>
        <dbReference type="ChEBI" id="CHEBI:15378"/>
        <dbReference type="ChEBI" id="CHEBI:57856"/>
        <dbReference type="ChEBI" id="CHEBI:59789"/>
        <dbReference type="ChEBI" id="CHEBI:65315"/>
        <dbReference type="ChEBI" id="CHEBI:74502"/>
        <dbReference type="EC" id="2.1.1.193"/>
    </reaction>
</comment>
<keyword evidence="13" id="KW-1185">Reference proteome</keyword>
<comment type="similarity">
    <text evidence="2">Belongs to the RNA methyltransferase RsmE family.</text>
</comment>
<dbReference type="GO" id="GO:0070042">
    <property type="term" value="F:rRNA (uridine-N3-)-methyltransferase activity"/>
    <property type="evidence" value="ECO:0007669"/>
    <property type="project" value="TreeGrafter"/>
</dbReference>
<dbReference type="SUPFAM" id="SSF75217">
    <property type="entry name" value="alpha/beta knot"/>
    <property type="match status" value="1"/>
</dbReference>
<evidence type="ECO:0000256" key="7">
    <source>
        <dbReference type="ARBA" id="ARBA00022679"/>
    </source>
</evidence>
<dbReference type="CDD" id="cd18084">
    <property type="entry name" value="RsmE-like"/>
    <property type="match status" value="1"/>
</dbReference>
<dbReference type="Proteomes" id="UP001054902">
    <property type="component" value="Unassembled WGS sequence"/>
</dbReference>
<dbReference type="GO" id="GO:0005737">
    <property type="term" value="C:cytoplasm"/>
    <property type="evidence" value="ECO:0007669"/>
    <property type="project" value="UniProtKB-SubCell"/>
</dbReference>
<evidence type="ECO:0000256" key="4">
    <source>
        <dbReference type="ARBA" id="ARBA00022490"/>
    </source>
</evidence>
<evidence type="ECO:0000256" key="3">
    <source>
        <dbReference type="ARBA" id="ARBA00012328"/>
    </source>
</evidence>
<reference evidence="12 13" key="1">
    <citation type="journal article" date="2021" name="Sci. Rep.">
        <title>The genome of the diatom Chaetoceros tenuissimus carries an ancient integrated fragment of an extant virus.</title>
        <authorList>
            <person name="Hongo Y."/>
            <person name="Kimura K."/>
            <person name="Takaki Y."/>
            <person name="Yoshida Y."/>
            <person name="Baba S."/>
            <person name="Kobayashi G."/>
            <person name="Nagasaki K."/>
            <person name="Hano T."/>
            <person name="Tomaru Y."/>
        </authorList>
    </citation>
    <scope>NUCLEOTIDE SEQUENCE [LARGE SCALE GENOMIC DNA]</scope>
    <source>
        <strain evidence="12 13">NIES-3715</strain>
    </source>
</reference>
<dbReference type="EC" id="2.1.1.193" evidence="3"/>
<dbReference type="InterPro" id="IPR029028">
    <property type="entry name" value="Alpha/beta_knot_MTases"/>
</dbReference>
<gene>
    <name evidence="12" type="ORF">CTEN210_07407</name>
</gene>
<comment type="subcellular location">
    <subcellularLocation>
        <location evidence="1">Cytoplasm</location>
    </subcellularLocation>
</comment>
<dbReference type="EMBL" id="BLLK01000045">
    <property type="protein sequence ID" value="GFH50931.1"/>
    <property type="molecule type" value="Genomic_DNA"/>
</dbReference>
<evidence type="ECO:0000256" key="1">
    <source>
        <dbReference type="ARBA" id="ARBA00004496"/>
    </source>
</evidence>
<dbReference type="InterPro" id="IPR029026">
    <property type="entry name" value="tRNA_m1G_MTases_N"/>
</dbReference>
<sequence length="340" mass="37561">MMATACLLAKNWKLSNAFNSPLRQFHSSTSLNLNRFLFDPSEIDTEAKSSSPTITLTKNDYRTIHAAKILSLHNGDTLRAGIVKDANINNSTLRPSLVAEESEYAGLITDEASIEWIPEGKIKKAQPTKNGDPPGSLQITLNDLVPIEEELSDMKPRISLILALPRPLALGRLLPMIAQMGVDHLVLTAAEKVPKDYFGSHLFRKPIEIRRALIEGLCQAADVQIPTVTITKRLKPFIEDDLESMFPSDKYARVIAHPQRKDGKPSLRMSQISFPENVSGKDKRIVLAVGPEGGWSEPYELDLFQEHGFQQVTLGSRILRSDVAVISLLSLASDLCASDD</sequence>
<evidence type="ECO:0000256" key="5">
    <source>
        <dbReference type="ARBA" id="ARBA00022552"/>
    </source>
</evidence>
<organism evidence="12 13">
    <name type="scientific">Chaetoceros tenuissimus</name>
    <dbReference type="NCBI Taxonomy" id="426638"/>
    <lineage>
        <taxon>Eukaryota</taxon>
        <taxon>Sar</taxon>
        <taxon>Stramenopiles</taxon>
        <taxon>Ochrophyta</taxon>
        <taxon>Bacillariophyta</taxon>
        <taxon>Coscinodiscophyceae</taxon>
        <taxon>Chaetocerotophycidae</taxon>
        <taxon>Chaetocerotales</taxon>
        <taxon>Chaetocerotaceae</taxon>
        <taxon>Chaetoceros</taxon>
    </lineage>
</organism>
<evidence type="ECO:0000256" key="10">
    <source>
        <dbReference type="ARBA" id="ARBA00047944"/>
    </source>
</evidence>
<protein>
    <recommendedName>
        <fullName evidence="3">16S rRNA (uracil(1498)-N(3))-methyltransferase</fullName>
        <ecNumber evidence="3">2.1.1.193</ecNumber>
    </recommendedName>
</protein>
<evidence type="ECO:0000313" key="13">
    <source>
        <dbReference type="Proteomes" id="UP001054902"/>
    </source>
</evidence>
<dbReference type="PANTHER" id="PTHR30027">
    <property type="entry name" value="RIBOSOMAL RNA SMALL SUBUNIT METHYLTRANSFERASE E"/>
    <property type="match status" value="1"/>
</dbReference>
<keyword evidence="6" id="KW-0489">Methyltransferase</keyword>
<keyword evidence="7" id="KW-0808">Transferase</keyword>
<dbReference type="NCBIfam" id="TIGR00046">
    <property type="entry name" value="RsmE family RNA methyltransferase"/>
    <property type="match status" value="1"/>
</dbReference>
<dbReference type="Gene3D" id="3.40.1280.10">
    <property type="match status" value="1"/>
</dbReference>
<evidence type="ECO:0000256" key="2">
    <source>
        <dbReference type="ARBA" id="ARBA00005528"/>
    </source>
</evidence>
<dbReference type="InterPro" id="IPR006700">
    <property type="entry name" value="RsmE"/>
</dbReference>
<keyword evidence="8" id="KW-0949">S-adenosyl-L-methionine</keyword>
<dbReference type="GO" id="GO:0070475">
    <property type="term" value="P:rRNA base methylation"/>
    <property type="evidence" value="ECO:0007669"/>
    <property type="project" value="TreeGrafter"/>
</dbReference>
<evidence type="ECO:0000256" key="8">
    <source>
        <dbReference type="ARBA" id="ARBA00022691"/>
    </source>
</evidence>
<evidence type="ECO:0000313" key="12">
    <source>
        <dbReference type="EMBL" id="GFH50931.1"/>
    </source>
</evidence>
<dbReference type="InterPro" id="IPR046886">
    <property type="entry name" value="RsmE_MTase_dom"/>
</dbReference>
<keyword evidence="5" id="KW-0698">rRNA processing</keyword>